<proteinExistence type="predicted"/>
<dbReference type="AlphaFoldDB" id="A0A0M8ZYW1"/>
<feature type="compositionally biased region" description="Basic and acidic residues" evidence="1">
    <location>
        <begin position="18"/>
        <end position="52"/>
    </location>
</feature>
<name>A0A0M8ZYW1_9HYME</name>
<evidence type="ECO:0000313" key="3">
    <source>
        <dbReference type="Proteomes" id="UP000053105"/>
    </source>
</evidence>
<gene>
    <name evidence="2" type="ORF">WN51_13993</name>
</gene>
<evidence type="ECO:0000256" key="1">
    <source>
        <dbReference type="SAM" id="MobiDB-lite"/>
    </source>
</evidence>
<protein>
    <submittedName>
        <fullName evidence="2">Uncharacterized protein</fullName>
    </submittedName>
</protein>
<reference evidence="2 3" key="1">
    <citation type="submission" date="2015-07" db="EMBL/GenBank/DDBJ databases">
        <title>The genome of Melipona quadrifasciata.</title>
        <authorList>
            <person name="Pan H."/>
            <person name="Kapheim K."/>
        </authorList>
    </citation>
    <scope>NUCLEOTIDE SEQUENCE [LARGE SCALE GENOMIC DNA]</scope>
    <source>
        <strain evidence="2">0111107301</strain>
        <tissue evidence="2">Whole body</tissue>
    </source>
</reference>
<feature type="region of interest" description="Disordered" evidence="1">
    <location>
        <begin position="1"/>
        <end position="60"/>
    </location>
</feature>
<evidence type="ECO:0000313" key="2">
    <source>
        <dbReference type="EMBL" id="KOX73915.1"/>
    </source>
</evidence>
<sequence>MAETVGLSRSSGRNGKITKVEEANGHEETSKKEPEKRTLVKERRERERERETAFNSAVKH</sequence>
<organism evidence="2 3">
    <name type="scientific">Melipona quadrifasciata</name>
    <dbReference type="NCBI Taxonomy" id="166423"/>
    <lineage>
        <taxon>Eukaryota</taxon>
        <taxon>Metazoa</taxon>
        <taxon>Ecdysozoa</taxon>
        <taxon>Arthropoda</taxon>
        <taxon>Hexapoda</taxon>
        <taxon>Insecta</taxon>
        <taxon>Pterygota</taxon>
        <taxon>Neoptera</taxon>
        <taxon>Endopterygota</taxon>
        <taxon>Hymenoptera</taxon>
        <taxon>Apocrita</taxon>
        <taxon>Aculeata</taxon>
        <taxon>Apoidea</taxon>
        <taxon>Anthophila</taxon>
        <taxon>Apidae</taxon>
        <taxon>Melipona</taxon>
    </lineage>
</organism>
<dbReference type="Proteomes" id="UP000053105">
    <property type="component" value="Unassembled WGS sequence"/>
</dbReference>
<dbReference type="EMBL" id="KQ435794">
    <property type="protein sequence ID" value="KOX73915.1"/>
    <property type="molecule type" value="Genomic_DNA"/>
</dbReference>
<accession>A0A0M8ZYW1</accession>
<keyword evidence="3" id="KW-1185">Reference proteome</keyword>